<keyword evidence="3" id="KW-1185">Reference proteome</keyword>
<name>A0A1V6M035_9BACT</name>
<feature type="chain" id="PRO_5010707709" description="Transporter" evidence="1">
    <location>
        <begin position="21"/>
        <end position="348"/>
    </location>
</feature>
<proteinExistence type="predicted"/>
<dbReference type="RefSeq" id="WP_070067109.1">
    <property type="nucleotide sequence ID" value="NZ_MJUW02000077.1"/>
</dbReference>
<protein>
    <recommendedName>
        <fullName evidence="4">Transporter</fullName>
    </recommendedName>
</protein>
<dbReference type="AlphaFoldDB" id="A0A1V6M035"/>
<accession>A0A1V6M035</accession>
<keyword evidence="1" id="KW-0732">Signal</keyword>
<evidence type="ECO:0008006" key="4">
    <source>
        <dbReference type="Google" id="ProtNLM"/>
    </source>
</evidence>
<dbReference type="Pfam" id="PF13557">
    <property type="entry name" value="Phenol_MetA_deg"/>
    <property type="match status" value="1"/>
</dbReference>
<evidence type="ECO:0000313" key="2">
    <source>
        <dbReference type="EMBL" id="OQD45706.1"/>
    </source>
</evidence>
<feature type="signal peptide" evidence="1">
    <location>
        <begin position="1"/>
        <end position="20"/>
    </location>
</feature>
<dbReference type="Proteomes" id="UP000242219">
    <property type="component" value="Unassembled WGS sequence"/>
</dbReference>
<evidence type="ECO:0000256" key="1">
    <source>
        <dbReference type="SAM" id="SignalP"/>
    </source>
</evidence>
<gene>
    <name evidence="2" type="ORF">BIY37_07000</name>
</gene>
<organism evidence="2 3">
    <name type="scientific">Candidatus Brocadia sapporoensis</name>
    <dbReference type="NCBI Taxonomy" id="392547"/>
    <lineage>
        <taxon>Bacteria</taxon>
        <taxon>Pseudomonadati</taxon>
        <taxon>Planctomycetota</taxon>
        <taxon>Candidatus Brocadiia</taxon>
        <taxon>Candidatus Brocadiales</taxon>
        <taxon>Candidatus Brocadiaceae</taxon>
        <taxon>Candidatus Brocadia</taxon>
    </lineage>
</organism>
<evidence type="ECO:0000313" key="3">
    <source>
        <dbReference type="Proteomes" id="UP000242219"/>
    </source>
</evidence>
<reference evidence="2 3" key="1">
    <citation type="journal article" date="2016" name="Genome Announc.">
        <title>Draft Genome Sequence of the Anaerobic Ammonium-Oxidizing Bacterium 'Candidatus Brocadia sp. 40'.</title>
        <authorList>
            <person name="Ali M."/>
            <person name="Haroon M.F."/>
            <person name="Narita Y."/>
            <person name="Zhang L."/>
            <person name="Rangel Shaw D."/>
            <person name="Okabe S."/>
            <person name="Saikaly P.E."/>
        </authorList>
    </citation>
    <scope>NUCLEOTIDE SEQUENCE [LARGE SCALE GENOMIC DNA]</scope>
    <source>
        <strain evidence="2 3">40</strain>
    </source>
</reference>
<dbReference type="InterPro" id="IPR025737">
    <property type="entry name" value="FApF"/>
</dbReference>
<dbReference type="EMBL" id="MJUW02000077">
    <property type="protein sequence ID" value="OQD45706.1"/>
    <property type="molecule type" value="Genomic_DNA"/>
</dbReference>
<sequence length="348" mass="38936">MRIFGTFFLVLFFTSGVAYAHGECCLSRSLCEATTSNVITATNFGLSLQYEYSNMETIREGSHSRSPNSVLDDVASTWPKMPKEEKSFSVPTRMIMQKYTLLGTYSATKRLQFMATIPYVINDMDMKMVMRSPMGMDMKMKMEMDAVEGFGDMTLMGLYKVYTDNSDFPTKKLTAGMGLKLPTGKNDEGTDSGHLVHAMMQPGTGSWDPIFLVNYMHTLSPVVFQTNLMYHVTTEGDEGYEFGDKVSLDLVARYPIIGYLNPGLELNLFHAGQDKDHDGKYSRPDVSLIDNPDNTGITSVSITPSLQIRIPKTGGSIDLKFQQPLYQHARGVQQVVDWRAMAAIVWAF</sequence>
<comment type="caution">
    <text evidence="2">The sequence shown here is derived from an EMBL/GenBank/DDBJ whole genome shotgun (WGS) entry which is preliminary data.</text>
</comment>